<dbReference type="EMBL" id="CAWUPB010001197">
    <property type="protein sequence ID" value="CAK7355799.1"/>
    <property type="molecule type" value="Genomic_DNA"/>
</dbReference>
<feature type="non-terminal residue" evidence="1">
    <location>
        <position position="1"/>
    </location>
</feature>
<evidence type="ECO:0000313" key="1">
    <source>
        <dbReference type="EMBL" id="CAK7355799.1"/>
    </source>
</evidence>
<evidence type="ECO:0000313" key="2">
    <source>
        <dbReference type="Proteomes" id="UP001314170"/>
    </source>
</evidence>
<gene>
    <name evidence="1" type="ORF">DCAF_LOCUS26061</name>
</gene>
<protein>
    <submittedName>
        <fullName evidence="1">Uncharacterized protein</fullName>
    </submittedName>
</protein>
<feature type="non-terminal residue" evidence="1">
    <location>
        <position position="114"/>
    </location>
</feature>
<comment type="caution">
    <text evidence="1">The sequence shown here is derived from an EMBL/GenBank/DDBJ whole genome shotgun (WGS) entry which is preliminary data.</text>
</comment>
<sequence>HNKLPSFGGGWASLSPSGVNHTHRRFIDPTTCGDDGGNNKFDPKSDTTCRLLQHQLADHSCTSLIEHRARTKSLPLIVEEVIASMTSEYLVFHGRASHKVLEEAMLGKQGNASP</sequence>
<dbReference type="AlphaFoldDB" id="A0AAV1STA6"/>
<proteinExistence type="predicted"/>
<name>A0AAV1STA6_9ROSI</name>
<organism evidence="1 2">
    <name type="scientific">Dovyalis caffra</name>
    <dbReference type="NCBI Taxonomy" id="77055"/>
    <lineage>
        <taxon>Eukaryota</taxon>
        <taxon>Viridiplantae</taxon>
        <taxon>Streptophyta</taxon>
        <taxon>Embryophyta</taxon>
        <taxon>Tracheophyta</taxon>
        <taxon>Spermatophyta</taxon>
        <taxon>Magnoliopsida</taxon>
        <taxon>eudicotyledons</taxon>
        <taxon>Gunneridae</taxon>
        <taxon>Pentapetalae</taxon>
        <taxon>rosids</taxon>
        <taxon>fabids</taxon>
        <taxon>Malpighiales</taxon>
        <taxon>Salicaceae</taxon>
        <taxon>Flacourtieae</taxon>
        <taxon>Dovyalis</taxon>
    </lineage>
</organism>
<accession>A0AAV1STA6</accession>
<keyword evidence="2" id="KW-1185">Reference proteome</keyword>
<reference evidence="1 2" key="1">
    <citation type="submission" date="2024-01" db="EMBL/GenBank/DDBJ databases">
        <authorList>
            <person name="Waweru B."/>
        </authorList>
    </citation>
    <scope>NUCLEOTIDE SEQUENCE [LARGE SCALE GENOMIC DNA]</scope>
</reference>
<dbReference type="Proteomes" id="UP001314170">
    <property type="component" value="Unassembled WGS sequence"/>
</dbReference>